<evidence type="ECO:0000313" key="2">
    <source>
        <dbReference type="EMBL" id="QJA80417.1"/>
    </source>
</evidence>
<sequence>MLDMGRALIRLPVKLISADDPERKAVMEAAINKDIDGVYAGIVKDRL</sequence>
<proteinExistence type="predicted"/>
<accession>A0A6M3IIJ0</accession>
<reference evidence="1" key="1">
    <citation type="submission" date="2020-03" db="EMBL/GenBank/DDBJ databases">
        <title>The deep terrestrial virosphere.</title>
        <authorList>
            <person name="Holmfeldt K."/>
            <person name="Nilsson E."/>
            <person name="Simone D."/>
            <person name="Lopez-Fernandez M."/>
            <person name="Wu X."/>
            <person name="de Brujin I."/>
            <person name="Lundin D."/>
            <person name="Andersson A."/>
            <person name="Bertilsson S."/>
            <person name="Dopson M."/>
        </authorList>
    </citation>
    <scope>NUCLEOTIDE SEQUENCE</scope>
    <source>
        <strain evidence="2">MM415A00723</strain>
        <strain evidence="1">MM415B01675</strain>
    </source>
</reference>
<gene>
    <name evidence="2" type="ORF">MM415A00723_0005</name>
    <name evidence="1" type="ORF">MM415B01675_0007</name>
</gene>
<organism evidence="1">
    <name type="scientific">viral metagenome</name>
    <dbReference type="NCBI Taxonomy" id="1070528"/>
    <lineage>
        <taxon>unclassified sequences</taxon>
        <taxon>metagenomes</taxon>
        <taxon>organismal metagenomes</taxon>
    </lineage>
</organism>
<dbReference type="EMBL" id="MT141264">
    <property type="protein sequence ID" value="QJA57269.1"/>
    <property type="molecule type" value="Genomic_DNA"/>
</dbReference>
<protein>
    <submittedName>
        <fullName evidence="1">Uncharacterized protein</fullName>
    </submittedName>
</protein>
<dbReference type="AlphaFoldDB" id="A0A6M3IIJ0"/>
<dbReference type="EMBL" id="MT142421">
    <property type="protein sequence ID" value="QJA80417.1"/>
    <property type="molecule type" value="Genomic_DNA"/>
</dbReference>
<evidence type="ECO:0000313" key="1">
    <source>
        <dbReference type="EMBL" id="QJA57269.1"/>
    </source>
</evidence>
<name>A0A6M3IIJ0_9ZZZZ</name>